<reference evidence="3 4" key="1">
    <citation type="journal article" date="2008" name="Nature">
        <title>The genome of the model beetle and pest Tribolium castaneum.</title>
        <authorList>
            <consortium name="Tribolium Genome Sequencing Consortium"/>
            <person name="Richards S."/>
            <person name="Gibbs R.A."/>
            <person name="Weinstock G.M."/>
            <person name="Brown S.J."/>
            <person name="Denell R."/>
            <person name="Beeman R.W."/>
            <person name="Gibbs R."/>
            <person name="Beeman R.W."/>
            <person name="Brown S.J."/>
            <person name="Bucher G."/>
            <person name="Friedrich M."/>
            <person name="Grimmelikhuijzen C.J."/>
            <person name="Klingler M."/>
            <person name="Lorenzen M."/>
            <person name="Richards S."/>
            <person name="Roth S."/>
            <person name="Schroder R."/>
            <person name="Tautz D."/>
            <person name="Zdobnov E.M."/>
            <person name="Muzny D."/>
            <person name="Gibbs R.A."/>
            <person name="Weinstock G.M."/>
            <person name="Attaway T."/>
            <person name="Bell S."/>
            <person name="Buhay C.J."/>
            <person name="Chandrabose M.N."/>
            <person name="Chavez D."/>
            <person name="Clerk-Blankenburg K.P."/>
            <person name="Cree A."/>
            <person name="Dao M."/>
            <person name="Davis C."/>
            <person name="Chacko J."/>
            <person name="Dinh H."/>
            <person name="Dugan-Rocha S."/>
            <person name="Fowler G."/>
            <person name="Garner T.T."/>
            <person name="Garnes J."/>
            <person name="Gnirke A."/>
            <person name="Hawes A."/>
            <person name="Hernandez J."/>
            <person name="Hines S."/>
            <person name="Holder M."/>
            <person name="Hume J."/>
            <person name="Jhangiani S.N."/>
            <person name="Joshi V."/>
            <person name="Khan Z.M."/>
            <person name="Jackson L."/>
            <person name="Kovar C."/>
            <person name="Kowis A."/>
            <person name="Lee S."/>
            <person name="Lewis L.R."/>
            <person name="Margolis J."/>
            <person name="Morgan M."/>
            <person name="Nazareth L.V."/>
            <person name="Nguyen N."/>
            <person name="Okwuonu G."/>
            <person name="Parker D."/>
            <person name="Richards S."/>
            <person name="Ruiz S.J."/>
            <person name="Santibanez J."/>
            <person name="Savard J."/>
            <person name="Scherer S.E."/>
            <person name="Schneider B."/>
            <person name="Sodergren E."/>
            <person name="Tautz D."/>
            <person name="Vattahil S."/>
            <person name="Villasana D."/>
            <person name="White C.S."/>
            <person name="Wright R."/>
            <person name="Park Y."/>
            <person name="Beeman R.W."/>
            <person name="Lord J."/>
            <person name="Oppert B."/>
            <person name="Lorenzen M."/>
            <person name="Brown S."/>
            <person name="Wang L."/>
            <person name="Savard J."/>
            <person name="Tautz D."/>
            <person name="Richards S."/>
            <person name="Weinstock G."/>
            <person name="Gibbs R.A."/>
            <person name="Liu Y."/>
            <person name="Worley K."/>
            <person name="Weinstock G."/>
            <person name="Elsik C.G."/>
            <person name="Reese J.T."/>
            <person name="Elhaik E."/>
            <person name="Landan G."/>
            <person name="Graur D."/>
            <person name="Arensburger P."/>
            <person name="Atkinson P."/>
            <person name="Beeman R.W."/>
            <person name="Beidler J."/>
            <person name="Brown S.J."/>
            <person name="Demuth J.P."/>
            <person name="Drury D.W."/>
            <person name="Du Y.Z."/>
            <person name="Fujiwara H."/>
            <person name="Lorenzen M."/>
            <person name="Maselli V."/>
            <person name="Osanai M."/>
            <person name="Park Y."/>
            <person name="Robertson H.M."/>
            <person name="Tu Z."/>
            <person name="Wang J.J."/>
            <person name="Wang S."/>
            <person name="Richards S."/>
            <person name="Song H."/>
            <person name="Zhang L."/>
            <person name="Sodergren E."/>
            <person name="Werner D."/>
            <person name="Stanke M."/>
            <person name="Morgenstern B."/>
            <person name="Solovyev V."/>
            <person name="Kosarev P."/>
            <person name="Brown G."/>
            <person name="Chen H.C."/>
            <person name="Ermolaeva O."/>
            <person name="Hlavina W."/>
            <person name="Kapustin Y."/>
            <person name="Kiryutin B."/>
            <person name="Kitts P."/>
            <person name="Maglott D."/>
            <person name="Pruitt K."/>
            <person name="Sapojnikov V."/>
            <person name="Souvorov A."/>
            <person name="Mackey A.J."/>
            <person name="Waterhouse R.M."/>
            <person name="Wyder S."/>
            <person name="Zdobnov E.M."/>
            <person name="Zdobnov E.M."/>
            <person name="Wyder S."/>
            <person name="Kriventseva E.V."/>
            <person name="Kadowaki T."/>
            <person name="Bork P."/>
            <person name="Aranda M."/>
            <person name="Bao R."/>
            <person name="Beermann A."/>
            <person name="Berns N."/>
            <person name="Bolognesi R."/>
            <person name="Bonneton F."/>
            <person name="Bopp D."/>
            <person name="Brown S.J."/>
            <person name="Bucher G."/>
            <person name="Butts T."/>
            <person name="Chaumot A."/>
            <person name="Denell R.E."/>
            <person name="Ferrier D.E."/>
            <person name="Friedrich M."/>
            <person name="Gordon C.M."/>
            <person name="Jindra M."/>
            <person name="Klingler M."/>
            <person name="Lan Q."/>
            <person name="Lattorff H.M."/>
            <person name="Laudet V."/>
            <person name="von Levetsow C."/>
            <person name="Liu Z."/>
            <person name="Lutz R."/>
            <person name="Lynch J.A."/>
            <person name="da Fonseca R.N."/>
            <person name="Posnien N."/>
            <person name="Reuter R."/>
            <person name="Roth S."/>
            <person name="Savard J."/>
            <person name="Schinko J.B."/>
            <person name="Schmitt C."/>
            <person name="Schoppmeier M."/>
            <person name="Schroder R."/>
            <person name="Shippy T.D."/>
            <person name="Simonnet F."/>
            <person name="Marques-Souza H."/>
            <person name="Tautz D."/>
            <person name="Tomoyasu Y."/>
            <person name="Trauner J."/>
            <person name="Van der Zee M."/>
            <person name="Vervoort M."/>
            <person name="Wittkopp N."/>
            <person name="Wimmer E.A."/>
            <person name="Yang X."/>
            <person name="Jones A.K."/>
            <person name="Sattelle D.B."/>
            <person name="Ebert P.R."/>
            <person name="Nelson D."/>
            <person name="Scott J.G."/>
            <person name="Beeman R.W."/>
            <person name="Muthukrishnan S."/>
            <person name="Kramer K.J."/>
            <person name="Arakane Y."/>
            <person name="Beeman R.W."/>
            <person name="Zhu Q."/>
            <person name="Hogenkamp D."/>
            <person name="Dixit R."/>
            <person name="Oppert B."/>
            <person name="Jiang H."/>
            <person name="Zou Z."/>
            <person name="Marshall J."/>
            <person name="Elpidina E."/>
            <person name="Vinokurov K."/>
            <person name="Oppert C."/>
            <person name="Zou Z."/>
            <person name="Evans J."/>
            <person name="Lu Z."/>
            <person name="Zhao P."/>
            <person name="Sumathipala N."/>
            <person name="Altincicek B."/>
            <person name="Vilcinskas A."/>
            <person name="Williams M."/>
            <person name="Hultmark D."/>
            <person name="Hetru C."/>
            <person name="Jiang H."/>
            <person name="Grimmelikhuijzen C.J."/>
            <person name="Hauser F."/>
            <person name="Cazzamali G."/>
            <person name="Williamson M."/>
            <person name="Park Y."/>
            <person name="Li B."/>
            <person name="Tanaka Y."/>
            <person name="Predel R."/>
            <person name="Neupert S."/>
            <person name="Schachtner J."/>
            <person name="Verleyen P."/>
            <person name="Raible F."/>
            <person name="Bork P."/>
            <person name="Friedrich M."/>
            <person name="Walden K.K."/>
            <person name="Robertson H.M."/>
            <person name="Angeli S."/>
            <person name="Foret S."/>
            <person name="Bucher G."/>
            <person name="Schuetz S."/>
            <person name="Maleszka R."/>
            <person name="Wimmer E.A."/>
            <person name="Beeman R.W."/>
            <person name="Lorenzen M."/>
            <person name="Tomoyasu Y."/>
            <person name="Miller S.C."/>
            <person name="Grossmann D."/>
            <person name="Bucher G."/>
        </authorList>
    </citation>
    <scope>NUCLEOTIDE SEQUENCE [LARGE SCALE GENOMIC DNA]</scope>
    <source>
        <strain evidence="3 4">Georgia GA2</strain>
    </source>
</reference>
<reference evidence="3 4" key="2">
    <citation type="journal article" date="2010" name="Nucleic Acids Res.">
        <title>BeetleBase in 2010: revisions to provide comprehensive genomic information for Tribolium castaneum.</title>
        <authorList>
            <person name="Kim H.S."/>
            <person name="Murphy T."/>
            <person name="Xia J."/>
            <person name="Caragea D."/>
            <person name="Park Y."/>
            <person name="Beeman R.W."/>
            <person name="Lorenzen M.D."/>
            <person name="Butcher S."/>
            <person name="Manak J.R."/>
            <person name="Brown S.J."/>
        </authorList>
    </citation>
    <scope>GENOME REANNOTATION</scope>
    <source>
        <strain evidence="3 4">Georgia GA2</strain>
    </source>
</reference>
<dbReference type="InterPro" id="IPR036770">
    <property type="entry name" value="Ankyrin_rpt-contain_sf"/>
</dbReference>
<keyword evidence="2" id="KW-0812">Transmembrane</keyword>
<evidence type="ECO:0000256" key="2">
    <source>
        <dbReference type="SAM" id="Phobius"/>
    </source>
</evidence>
<dbReference type="InterPro" id="IPR002110">
    <property type="entry name" value="Ankyrin_rpt"/>
</dbReference>
<dbReference type="Pfam" id="PF12796">
    <property type="entry name" value="Ank_2"/>
    <property type="match status" value="2"/>
</dbReference>
<protein>
    <submittedName>
        <fullName evidence="3">Ankyrin repeat, SAM and basic leucine zipper domain-containing protein 1-like Protein</fullName>
    </submittedName>
</protein>
<organism evidence="3 4">
    <name type="scientific">Tribolium castaneum</name>
    <name type="common">Red flour beetle</name>
    <dbReference type="NCBI Taxonomy" id="7070"/>
    <lineage>
        <taxon>Eukaryota</taxon>
        <taxon>Metazoa</taxon>
        <taxon>Ecdysozoa</taxon>
        <taxon>Arthropoda</taxon>
        <taxon>Hexapoda</taxon>
        <taxon>Insecta</taxon>
        <taxon>Pterygota</taxon>
        <taxon>Neoptera</taxon>
        <taxon>Endopterygota</taxon>
        <taxon>Coleoptera</taxon>
        <taxon>Polyphaga</taxon>
        <taxon>Cucujiformia</taxon>
        <taxon>Tenebrionidae</taxon>
        <taxon>Tenebrionidae incertae sedis</taxon>
        <taxon>Tribolium</taxon>
    </lineage>
</organism>
<keyword evidence="2" id="KW-0472">Membrane</keyword>
<dbReference type="AlphaFoldDB" id="D6WAG4"/>
<dbReference type="OMA" id="PFMFACR"/>
<accession>D6WAG4</accession>
<dbReference type="InterPro" id="IPR013761">
    <property type="entry name" value="SAM/pointed_sf"/>
</dbReference>
<keyword evidence="2" id="KW-1133">Transmembrane helix</keyword>
<feature type="transmembrane region" description="Helical" evidence="2">
    <location>
        <begin position="420"/>
        <end position="436"/>
    </location>
</feature>
<dbReference type="PANTHER" id="PTHR24157">
    <property type="entry name" value="ANKYRIN REPEAT, SAM AND BASIC LEUCINE ZIPPER DOMAIN-CONTAINING PROTEIN 1"/>
    <property type="match status" value="1"/>
</dbReference>
<dbReference type="GO" id="GO:0071546">
    <property type="term" value="C:pi-body"/>
    <property type="evidence" value="ECO:0000318"/>
    <property type="project" value="GO_Central"/>
</dbReference>
<feature type="repeat" description="ANK" evidence="1">
    <location>
        <begin position="82"/>
        <end position="114"/>
    </location>
</feature>
<name>D6WAG4_TRICA</name>
<dbReference type="EMBL" id="KQ971312">
    <property type="protein sequence ID" value="EEZ98003.2"/>
    <property type="molecule type" value="Genomic_DNA"/>
</dbReference>
<dbReference type="SUPFAM" id="SSF47769">
    <property type="entry name" value="SAM/Pointed domain"/>
    <property type="match status" value="1"/>
</dbReference>
<feature type="repeat" description="ANK" evidence="1">
    <location>
        <begin position="114"/>
        <end position="155"/>
    </location>
</feature>
<dbReference type="FunFam" id="1.25.40.20:FF:000663">
    <property type="entry name" value="Ankyrin repeat, SAM and basic leucine zipper domain-containing 1"/>
    <property type="match status" value="1"/>
</dbReference>
<gene>
    <name evidence="3" type="primary">AUGUSTUS-3.0.2_00402</name>
    <name evidence="3" type="ORF">TcasGA2_TC000402</name>
</gene>
<dbReference type="PROSITE" id="PS50088">
    <property type="entry name" value="ANK_REPEAT"/>
    <property type="match status" value="2"/>
</dbReference>
<dbReference type="eggNOG" id="KOG0504">
    <property type="taxonomic scope" value="Eukaryota"/>
</dbReference>
<dbReference type="HOGENOM" id="CLU_050118_0_0_1"/>
<keyword evidence="1" id="KW-0040">ANK repeat</keyword>
<evidence type="ECO:0000313" key="3">
    <source>
        <dbReference type="EMBL" id="EEZ98003.2"/>
    </source>
</evidence>
<dbReference type="SMART" id="SM00248">
    <property type="entry name" value="ANK"/>
    <property type="match status" value="4"/>
</dbReference>
<keyword evidence="4" id="KW-1185">Reference proteome</keyword>
<dbReference type="PANTHER" id="PTHR24157:SF3">
    <property type="entry name" value="ANKYRIN REPEAT, SAM AND BASIC LEUCINE ZIPPER DOMAIN-CONTAINING PROTEIN 1"/>
    <property type="match status" value="1"/>
</dbReference>
<proteinExistence type="predicted"/>
<dbReference type="Proteomes" id="UP000007266">
    <property type="component" value="Linkage group 2"/>
</dbReference>
<evidence type="ECO:0000313" key="4">
    <source>
        <dbReference type="Proteomes" id="UP000007266"/>
    </source>
</evidence>
<sequence length="438" mass="50382">MLCGPDFLSSSDEDGFSDDNDYYDFKERLKASQRQANLKVETEAEREKQHLKSVFSAIAYEKEDVFLAELEKGLDPNVDLDQGWTPLVLACTVANEKFISALVEKNVNVNQPRDGLTPLMLLCNINSKDDVTEAKILSCVKLLLNKGADVNMIDNKRRTAIMFAAYNGHLETVKLLLPLVDKEVEDNQRWNVLFWAVEGSNVKIVEYLLKEGFNCDKTDIRGNTVAELAHSRGFQDILDLFPKDPFDEFYQYLNNNELNFEQTFNNLAPSEKPQFFTDICEILYGTRSESVMPLLRDRNTSLFEFLTLNDSKLKEIGVRFPFQRNRILGGLYKFHKHQFQPKSIPFVMKNQLYTNIDVAAAVLTCVKQTIAMEASLKFILNNCETSLEPKEIRVLLQRNRQQIRRLRQVTDALVTKTEQVGFLFVYFILLVYFSGIRA</sequence>
<evidence type="ECO:0000256" key="1">
    <source>
        <dbReference type="PROSITE-ProRule" id="PRU00023"/>
    </source>
</evidence>
<dbReference type="SUPFAM" id="SSF48403">
    <property type="entry name" value="Ankyrin repeat"/>
    <property type="match status" value="1"/>
</dbReference>
<dbReference type="STRING" id="7070.D6WAG4"/>
<dbReference type="Gene3D" id="1.25.40.20">
    <property type="entry name" value="Ankyrin repeat-containing domain"/>
    <property type="match status" value="1"/>
</dbReference>